<dbReference type="RefSeq" id="WP_145193437.1">
    <property type="nucleotide sequence ID" value="NZ_CP036266.1"/>
</dbReference>
<proteinExistence type="predicted"/>
<evidence type="ECO:0000313" key="2">
    <source>
        <dbReference type="EMBL" id="QDT24611.1"/>
    </source>
</evidence>
<sequence length="249" mass="27166">MGESTKAVCALLMIVSGIAAAFAWMADRPDAVTWGIRIGGFVSAMLMLGVILKLHFRADLEHDYLRQLTGTYFNRDDFCFAFLVTPHDGLAFMDAYFQTQRDQPCMGQIALRPARGFFLTRANFDAITFEVECPPAGFGFARIAIPIPEKLQGKRLSFEVGACVRYPEGKGRRVRFHDGIFLRSNSNFGNSFGTALTAAGAATGSLVLSSPATANIELPADVAEEIPNDLAPEIKILWQLGEPPLENVG</sequence>
<reference evidence="2 3" key="1">
    <citation type="submission" date="2019-02" db="EMBL/GenBank/DDBJ databases">
        <title>Deep-cultivation of Planctomycetes and their phenomic and genomic characterization uncovers novel biology.</title>
        <authorList>
            <person name="Wiegand S."/>
            <person name="Jogler M."/>
            <person name="Boedeker C."/>
            <person name="Pinto D."/>
            <person name="Vollmers J."/>
            <person name="Rivas-Marin E."/>
            <person name="Kohn T."/>
            <person name="Peeters S.H."/>
            <person name="Heuer A."/>
            <person name="Rast P."/>
            <person name="Oberbeckmann S."/>
            <person name="Bunk B."/>
            <person name="Jeske O."/>
            <person name="Meyerdierks A."/>
            <person name="Storesund J.E."/>
            <person name="Kallscheuer N."/>
            <person name="Luecker S."/>
            <person name="Lage O.M."/>
            <person name="Pohl T."/>
            <person name="Merkel B.J."/>
            <person name="Hornburger P."/>
            <person name="Mueller R.-W."/>
            <person name="Bruemmer F."/>
            <person name="Labrenz M."/>
            <person name="Spormann A.M."/>
            <person name="Op den Camp H."/>
            <person name="Overmann J."/>
            <person name="Amann R."/>
            <person name="Jetten M.S.M."/>
            <person name="Mascher T."/>
            <person name="Medema M.H."/>
            <person name="Devos D.P."/>
            <person name="Kaster A.-K."/>
            <person name="Ovreas L."/>
            <person name="Rohde M."/>
            <person name="Galperin M.Y."/>
            <person name="Jogler C."/>
        </authorList>
    </citation>
    <scope>NUCLEOTIDE SEQUENCE [LARGE SCALE GENOMIC DNA]</scope>
    <source>
        <strain evidence="2 3">HG66A1</strain>
    </source>
</reference>
<keyword evidence="3" id="KW-1185">Reference proteome</keyword>
<evidence type="ECO:0000256" key="1">
    <source>
        <dbReference type="SAM" id="Phobius"/>
    </source>
</evidence>
<dbReference type="EMBL" id="CP036266">
    <property type="protein sequence ID" value="QDT24611.1"/>
    <property type="molecule type" value="Genomic_DNA"/>
</dbReference>
<keyword evidence="1" id="KW-0472">Membrane</keyword>
<keyword evidence="1" id="KW-1133">Transmembrane helix</keyword>
<keyword evidence="1" id="KW-0812">Transmembrane</keyword>
<feature type="transmembrane region" description="Helical" evidence="1">
    <location>
        <begin position="32"/>
        <end position="52"/>
    </location>
</feature>
<dbReference type="AlphaFoldDB" id="A0A517PZ08"/>
<protein>
    <submittedName>
        <fullName evidence="2">Uncharacterized protein</fullName>
    </submittedName>
</protein>
<evidence type="ECO:0000313" key="3">
    <source>
        <dbReference type="Proteomes" id="UP000320421"/>
    </source>
</evidence>
<organism evidence="2 3">
    <name type="scientific">Gimesia chilikensis</name>
    <dbReference type="NCBI Taxonomy" id="2605989"/>
    <lineage>
        <taxon>Bacteria</taxon>
        <taxon>Pseudomonadati</taxon>
        <taxon>Planctomycetota</taxon>
        <taxon>Planctomycetia</taxon>
        <taxon>Planctomycetales</taxon>
        <taxon>Planctomycetaceae</taxon>
        <taxon>Gimesia</taxon>
    </lineage>
</organism>
<name>A0A517PZ08_9PLAN</name>
<gene>
    <name evidence="2" type="ORF">HG66A1_64450</name>
</gene>
<feature type="transmembrane region" description="Helical" evidence="1">
    <location>
        <begin position="7"/>
        <end position="26"/>
    </location>
</feature>
<accession>A0A517PZ08</accession>
<dbReference type="OrthoDB" id="283407at2"/>
<dbReference type="Proteomes" id="UP000320421">
    <property type="component" value="Chromosome"/>
</dbReference>